<proteinExistence type="predicted"/>
<dbReference type="Gene3D" id="3.40.50.300">
    <property type="entry name" value="P-loop containing nucleotide triphosphate hydrolases"/>
    <property type="match status" value="1"/>
</dbReference>
<evidence type="ECO:0000256" key="2">
    <source>
        <dbReference type="ARBA" id="ARBA00022692"/>
    </source>
</evidence>
<keyword evidence="3 6" id="KW-1133">Transmembrane helix</keyword>
<dbReference type="OrthoDB" id="6500128at2759"/>
<dbReference type="InterPro" id="IPR003439">
    <property type="entry name" value="ABC_transporter-like_ATP-bd"/>
</dbReference>
<feature type="coiled-coil region" evidence="5">
    <location>
        <begin position="211"/>
        <end position="238"/>
    </location>
</feature>
<dbReference type="InterPro" id="IPR039421">
    <property type="entry name" value="Type_1_exporter"/>
</dbReference>
<dbReference type="PANTHER" id="PTHR24222:SF76">
    <property type="entry name" value="MYCOBACTIN IMPORT ATP-BINDING_PERMEASE PROTEIN IRTB"/>
    <property type="match status" value="1"/>
</dbReference>
<dbReference type="InterPro" id="IPR036640">
    <property type="entry name" value="ABC1_TM_sf"/>
</dbReference>
<dbReference type="Gene3D" id="1.20.1560.10">
    <property type="entry name" value="ABC transporter type 1, transmembrane domain"/>
    <property type="match status" value="2"/>
</dbReference>
<keyword evidence="5" id="KW-0175">Coiled coil</keyword>
<reference evidence="8" key="1">
    <citation type="submission" date="2021-02" db="EMBL/GenBank/DDBJ databases">
        <authorList>
            <person name="Nowell W R."/>
        </authorList>
    </citation>
    <scope>NUCLEOTIDE SEQUENCE</scope>
</reference>
<keyword evidence="4 6" id="KW-0472">Membrane</keyword>
<feature type="transmembrane region" description="Helical" evidence="6">
    <location>
        <begin position="53"/>
        <end position="72"/>
    </location>
</feature>
<evidence type="ECO:0000313" key="9">
    <source>
        <dbReference type="Proteomes" id="UP000663834"/>
    </source>
</evidence>
<keyword evidence="2 6" id="KW-0812">Transmembrane</keyword>
<dbReference type="Pfam" id="PF00005">
    <property type="entry name" value="ABC_tran"/>
    <property type="match status" value="1"/>
</dbReference>
<gene>
    <name evidence="8" type="ORF">KQP761_LOCUS5075</name>
</gene>
<feature type="transmembrane region" description="Helical" evidence="6">
    <location>
        <begin position="20"/>
        <end position="41"/>
    </location>
</feature>
<dbReference type="GO" id="GO:0005524">
    <property type="term" value="F:ATP binding"/>
    <property type="evidence" value="ECO:0007669"/>
    <property type="project" value="InterPro"/>
</dbReference>
<name>A0A815E6H8_9BILA</name>
<comment type="subcellular location">
    <subcellularLocation>
        <location evidence="1">Membrane</location>
        <topology evidence="1">Multi-pass membrane protein</topology>
    </subcellularLocation>
</comment>
<evidence type="ECO:0000256" key="5">
    <source>
        <dbReference type="SAM" id="Coils"/>
    </source>
</evidence>
<protein>
    <recommendedName>
        <fullName evidence="7">ABC transporter domain-containing protein</fullName>
    </recommendedName>
</protein>
<organism evidence="8 9">
    <name type="scientific">Rotaria magnacalcarata</name>
    <dbReference type="NCBI Taxonomy" id="392030"/>
    <lineage>
        <taxon>Eukaryota</taxon>
        <taxon>Metazoa</taxon>
        <taxon>Spiralia</taxon>
        <taxon>Gnathifera</taxon>
        <taxon>Rotifera</taxon>
        <taxon>Eurotatoria</taxon>
        <taxon>Bdelloidea</taxon>
        <taxon>Philodinida</taxon>
        <taxon>Philodinidae</taxon>
        <taxon>Rotaria</taxon>
    </lineage>
</organism>
<evidence type="ECO:0000256" key="4">
    <source>
        <dbReference type="ARBA" id="ARBA00023136"/>
    </source>
</evidence>
<dbReference type="GO" id="GO:0005886">
    <property type="term" value="C:plasma membrane"/>
    <property type="evidence" value="ECO:0007669"/>
    <property type="project" value="TreeGrafter"/>
</dbReference>
<sequence>MQNGIGNLFMGFIRGWKLSLVIISFSSVIFIPKGSFIQSFWYGKKLILEDNHSIGGVLTVFIFISYGILSLVQASPSFQALYEARVAAYGIWQIIDQVDQFSCFAKYETLVGERGATLSDGQKQRIATARALLRDPKILLLDEATSALDNGSEKIVQEALERAAQNRTTLVIAHRLSTIRRADKIIVMENGEIVEEGDHESLMNVQGHYFNLAKQQNLRQIEEQDEELKLENKEITKLML</sequence>
<dbReference type="Proteomes" id="UP000663834">
    <property type="component" value="Unassembled WGS sequence"/>
</dbReference>
<dbReference type="EMBL" id="CAJNOW010001112">
    <property type="protein sequence ID" value="CAF1307252.1"/>
    <property type="molecule type" value="Genomic_DNA"/>
</dbReference>
<dbReference type="GO" id="GO:0016887">
    <property type="term" value="F:ATP hydrolysis activity"/>
    <property type="evidence" value="ECO:0007669"/>
    <property type="project" value="InterPro"/>
</dbReference>
<evidence type="ECO:0000256" key="6">
    <source>
        <dbReference type="SAM" id="Phobius"/>
    </source>
</evidence>
<dbReference type="PROSITE" id="PS50893">
    <property type="entry name" value="ABC_TRANSPORTER_2"/>
    <property type="match status" value="1"/>
</dbReference>
<dbReference type="PANTHER" id="PTHR24222">
    <property type="entry name" value="ABC TRANSPORTER B FAMILY"/>
    <property type="match status" value="1"/>
</dbReference>
<dbReference type="SUPFAM" id="SSF52540">
    <property type="entry name" value="P-loop containing nucleoside triphosphate hydrolases"/>
    <property type="match status" value="1"/>
</dbReference>
<dbReference type="SUPFAM" id="SSF90123">
    <property type="entry name" value="ABC transporter transmembrane region"/>
    <property type="match status" value="1"/>
</dbReference>
<evidence type="ECO:0000256" key="1">
    <source>
        <dbReference type="ARBA" id="ARBA00004141"/>
    </source>
</evidence>
<feature type="non-terminal residue" evidence="8">
    <location>
        <position position="240"/>
    </location>
</feature>
<evidence type="ECO:0000256" key="3">
    <source>
        <dbReference type="ARBA" id="ARBA00022989"/>
    </source>
</evidence>
<feature type="domain" description="ABC transporter" evidence="7">
    <location>
        <begin position="1"/>
        <end position="215"/>
    </location>
</feature>
<dbReference type="InterPro" id="IPR027417">
    <property type="entry name" value="P-loop_NTPase"/>
</dbReference>
<comment type="caution">
    <text evidence="8">The sequence shown here is derived from an EMBL/GenBank/DDBJ whole genome shotgun (WGS) entry which is preliminary data.</text>
</comment>
<evidence type="ECO:0000313" key="8">
    <source>
        <dbReference type="EMBL" id="CAF1307252.1"/>
    </source>
</evidence>
<dbReference type="GO" id="GO:0042626">
    <property type="term" value="F:ATPase-coupled transmembrane transporter activity"/>
    <property type="evidence" value="ECO:0007669"/>
    <property type="project" value="TreeGrafter"/>
</dbReference>
<accession>A0A815E6H8</accession>
<dbReference type="AlphaFoldDB" id="A0A815E6H8"/>
<evidence type="ECO:0000259" key="7">
    <source>
        <dbReference type="PROSITE" id="PS50893"/>
    </source>
</evidence>